<gene>
    <name evidence="2" type="ORF">VTK73DRAFT_3289</name>
</gene>
<protein>
    <recommendedName>
        <fullName evidence="1">DJ-1/PfpI domain-containing protein</fullName>
    </recommendedName>
</protein>
<dbReference type="SUPFAM" id="SSF52317">
    <property type="entry name" value="Class I glutamine amidotransferase-like"/>
    <property type="match status" value="1"/>
</dbReference>
<sequence>MAHNQDDGPTVRIGVFLPSGAQVLDTACVDIFGMMSIDYLGPIEGIPEPIKALAPRVTIAYIGSGDEDQKLIPMTAGMAVRATHHLSDPAVGPGELDVVLVPGPDPSLRWNPEVLDWLRAHAERPGTDILSVCTGILLCGEAGLLRGRRACGPRAMQKEIAKRFQGVRLVGEELRWVQDGNFWSSGGITNGNDLVAAYALQSDQFPRPLAEFVIKMAEVGDRPQAYRQGNTTFMLGFLWIILKALVTGKRRRLEKAP</sequence>
<evidence type="ECO:0000313" key="3">
    <source>
        <dbReference type="Proteomes" id="UP001586593"/>
    </source>
</evidence>
<dbReference type="Proteomes" id="UP001586593">
    <property type="component" value="Unassembled WGS sequence"/>
</dbReference>
<dbReference type="Gene3D" id="3.40.50.880">
    <property type="match status" value="1"/>
</dbReference>
<name>A0ABR3Y7M1_9PEZI</name>
<evidence type="ECO:0000313" key="2">
    <source>
        <dbReference type="EMBL" id="KAL1884305.1"/>
    </source>
</evidence>
<accession>A0ABR3Y7M1</accession>
<dbReference type="InterPro" id="IPR029062">
    <property type="entry name" value="Class_I_gatase-like"/>
</dbReference>
<dbReference type="EMBL" id="JAZHXJ010000002">
    <property type="protein sequence ID" value="KAL1884305.1"/>
    <property type="molecule type" value="Genomic_DNA"/>
</dbReference>
<keyword evidence="3" id="KW-1185">Reference proteome</keyword>
<comment type="caution">
    <text evidence="2">The sequence shown here is derived from an EMBL/GenBank/DDBJ whole genome shotgun (WGS) entry which is preliminary data.</text>
</comment>
<dbReference type="InterPro" id="IPR052158">
    <property type="entry name" value="INH-QAR"/>
</dbReference>
<dbReference type="Pfam" id="PF01965">
    <property type="entry name" value="DJ-1_PfpI"/>
    <property type="match status" value="1"/>
</dbReference>
<dbReference type="PANTHER" id="PTHR43130">
    <property type="entry name" value="ARAC-FAMILY TRANSCRIPTIONAL REGULATOR"/>
    <property type="match status" value="1"/>
</dbReference>
<dbReference type="PANTHER" id="PTHR43130:SF7">
    <property type="entry name" value="DJ-1_PFPI DOMAIN-CONTAINING PROTEIN"/>
    <property type="match status" value="1"/>
</dbReference>
<organism evidence="2 3">
    <name type="scientific">Phialemonium thermophilum</name>
    <dbReference type="NCBI Taxonomy" id="223376"/>
    <lineage>
        <taxon>Eukaryota</taxon>
        <taxon>Fungi</taxon>
        <taxon>Dikarya</taxon>
        <taxon>Ascomycota</taxon>
        <taxon>Pezizomycotina</taxon>
        <taxon>Sordariomycetes</taxon>
        <taxon>Sordariomycetidae</taxon>
        <taxon>Cephalothecales</taxon>
        <taxon>Cephalothecaceae</taxon>
        <taxon>Phialemonium</taxon>
    </lineage>
</organism>
<evidence type="ECO:0000259" key="1">
    <source>
        <dbReference type="Pfam" id="PF01965"/>
    </source>
</evidence>
<feature type="domain" description="DJ-1/PfpI" evidence="1">
    <location>
        <begin position="56"/>
        <end position="194"/>
    </location>
</feature>
<proteinExistence type="predicted"/>
<dbReference type="InterPro" id="IPR002818">
    <property type="entry name" value="DJ-1/PfpI"/>
</dbReference>
<reference evidence="2 3" key="1">
    <citation type="journal article" date="2024" name="Commun. Biol.">
        <title>Comparative genomic analysis of thermophilic fungi reveals convergent evolutionary adaptations and gene losses.</title>
        <authorList>
            <person name="Steindorff A.S."/>
            <person name="Aguilar-Pontes M.V."/>
            <person name="Robinson A.J."/>
            <person name="Andreopoulos B."/>
            <person name="LaButti K."/>
            <person name="Kuo A."/>
            <person name="Mondo S."/>
            <person name="Riley R."/>
            <person name="Otillar R."/>
            <person name="Haridas S."/>
            <person name="Lipzen A."/>
            <person name="Grimwood J."/>
            <person name="Schmutz J."/>
            <person name="Clum A."/>
            <person name="Reid I.D."/>
            <person name="Moisan M.C."/>
            <person name="Butler G."/>
            <person name="Nguyen T.T.M."/>
            <person name="Dewar K."/>
            <person name="Conant G."/>
            <person name="Drula E."/>
            <person name="Henrissat B."/>
            <person name="Hansel C."/>
            <person name="Singer S."/>
            <person name="Hutchinson M.I."/>
            <person name="de Vries R.P."/>
            <person name="Natvig D.O."/>
            <person name="Powell A.J."/>
            <person name="Tsang A."/>
            <person name="Grigoriev I.V."/>
        </authorList>
    </citation>
    <scope>NUCLEOTIDE SEQUENCE [LARGE SCALE GENOMIC DNA]</scope>
    <source>
        <strain evidence="2 3">ATCC 24622</strain>
    </source>
</reference>